<evidence type="ECO:0000313" key="3">
    <source>
        <dbReference type="Proteomes" id="UP000184462"/>
    </source>
</evidence>
<dbReference type="OrthoDB" id="771003at2"/>
<reference evidence="2 3" key="1">
    <citation type="submission" date="2016-11" db="EMBL/GenBank/DDBJ databases">
        <authorList>
            <person name="Jaros S."/>
            <person name="Januszkiewicz K."/>
            <person name="Wedrychowicz H."/>
        </authorList>
    </citation>
    <scope>NUCLEOTIDE SEQUENCE [LARGE SCALE GENOMIC DNA]</scope>
    <source>
        <strain evidence="2 3">DSM 25661</strain>
    </source>
</reference>
<dbReference type="STRING" id="1155689.SAMN05444278_10162"/>
<accession>A0A1M4SB00</accession>
<dbReference type="SUPFAM" id="SSF47336">
    <property type="entry name" value="ACP-like"/>
    <property type="match status" value="1"/>
</dbReference>
<dbReference type="EMBL" id="FQTW01000001">
    <property type="protein sequence ID" value="SHE29371.1"/>
    <property type="molecule type" value="Genomic_DNA"/>
</dbReference>
<evidence type="ECO:0000313" key="2">
    <source>
        <dbReference type="EMBL" id="SHE29371.1"/>
    </source>
</evidence>
<dbReference type="Pfam" id="PF00550">
    <property type="entry name" value="PP-binding"/>
    <property type="match status" value="1"/>
</dbReference>
<dbReference type="Proteomes" id="UP000184462">
    <property type="component" value="Unassembled WGS sequence"/>
</dbReference>
<proteinExistence type="predicted"/>
<dbReference type="RefSeq" id="WP_073190384.1">
    <property type="nucleotide sequence ID" value="NZ_FQTW01000001.1"/>
</dbReference>
<gene>
    <name evidence="2" type="ORF">SAMN05444278_10162</name>
</gene>
<dbReference type="PROSITE" id="PS50075">
    <property type="entry name" value="CARRIER"/>
    <property type="match status" value="1"/>
</dbReference>
<sequence>MTKEDIIQKLKRIVEPYVNHTENFNNLTETSDFIKDLEINSANLVDVILDIEDEFNIRIENDDMEQMLNVKKSVEVIQQKLK</sequence>
<dbReference type="Gene3D" id="1.10.1200.10">
    <property type="entry name" value="ACP-like"/>
    <property type="match status" value="1"/>
</dbReference>
<organism evidence="2 3">
    <name type="scientific">Psychroflexus salarius</name>
    <dbReference type="NCBI Taxonomy" id="1155689"/>
    <lineage>
        <taxon>Bacteria</taxon>
        <taxon>Pseudomonadati</taxon>
        <taxon>Bacteroidota</taxon>
        <taxon>Flavobacteriia</taxon>
        <taxon>Flavobacteriales</taxon>
        <taxon>Flavobacteriaceae</taxon>
        <taxon>Psychroflexus</taxon>
    </lineage>
</organism>
<protein>
    <submittedName>
        <fullName evidence="2">Acyl carrier protein</fullName>
    </submittedName>
</protein>
<dbReference type="InterPro" id="IPR036736">
    <property type="entry name" value="ACP-like_sf"/>
</dbReference>
<dbReference type="InterPro" id="IPR009081">
    <property type="entry name" value="PP-bd_ACP"/>
</dbReference>
<dbReference type="AlphaFoldDB" id="A0A1M4SB00"/>
<keyword evidence="3" id="KW-1185">Reference proteome</keyword>
<evidence type="ECO:0000259" key="1">
    <source>
        <dbReference type="PROSITE" id="PS50075"/>
    </source>
</evidence>
<feature type="domain" description="Carrier" evidence="1">
    <location>
        <begin position="4"/>
        <end position="81"/>
    </location>
</feature>
<name>A0A1M4SB00_9FLAO</name>